<name>A0A8J2P9G1_9HEXA</name>
<evidence type="ECO:0000313" key="1">
    <source>
        <dbReference type="EMBL" id="CAG7786072.1"/>
    </source>
</evidence>
<accession>A0A8J2P9G1</accession>
<sequence length="43" mass="4998">NSELVCIYSWQAVEYYISHLTSYDSAQHPSLVLIRQEEQPKGN</sequence>
<organism evidence="1 2">
    <name type="scientific">Allacma fusca</name>
    <dbReference type="NCBI Taxonomy" id="39272"/>
    <lineage>
        <taxon>Eukaryota</taxon>
        <taxon>Metazoa</taxon>
        <taxon>Ecdysozoa</taxon>
        <taxon>Arthropoda</taxon>
        <taxon>Hexapoda</taxon>
        <taxon>Collembola</taxon>
        <taxon>Symphypleona</taxon>
        <taxon>Sminthuridae</taxon>
        <taxon>Allacma</taxon>
    </lineage>
</organism>
<dbReference type="EMBL" id="CAJVCH010310189">
    <property type="protein sequence ID" value="CAG7786072.1"/>
    <property type="molecule type" value="Genomic_DNA"/>
</dbReference>
<comment type="caution">
    <text evidence="1">The sequence shown here is derived from an EMBL/GenBank/DDBJ whole genome shotgun (WGS) entry which is preliminary data.</text>
</comment>
<gene>
    <name evidence="1" type="ORF">AFUS01_LOCUS24656</name>
</gene>
<dbReference type="AlphaFoldDB" id="A0A8J2P9G1"/>
<protein>
    <submittedName>
        <fullName evidence="1">Uncharacterized protein</fullName>
    </submittedName>
</protein>
<reference evidence="1" key="1">
    <citation type="submission" date="2021-06" db="EMBL/GenBank/DDBJ databases">
        <authorList>
            <person name="Hodson N. C."/>
            <person name="Mongue J. A."/>
            <person name="Jaron S. K."/>
        </authorList>
    </citation>
    <scope>NUCLEOTIDE SEQUENCE</scope>
</reference>
<evidence type="ECO:0000313" key="2">
    <source>
        <dbReference type="Proteomes" id="UP000708208"/>
    </source>
</evidence>
<feature type="non-terminal residue" evidence="1">
    <location>
        <position position="1"/>
    </location>
</feature>
<dbReference type="Proteomes" id="UP000708208">
    <property type="component" value="Unassembled WGS sequence"/>
</dbReference>
<proteinExistence type="predicted"/>
<keyword evidence="2" id="KW-1185">Reference proteome</keyword>